<evidence type="ECO:0000313" key="2">
    <source>
        <dbReference type="EMBL" id="OGN09718.1"/>
    </source>
</evidence>
<evidence type="ECO:0000313" key="3">
    <source>
        <dbReference type="Proteomes" id="UP000177167"/>
    </source>
</evidence>
<reference evidence="2 3" key="1">
    <citation type="journal article" date="2016" name="Nat. Commun.">
        <title>Thousands of microbial genomes shed light on interconnected biogeochemical processes in an aquifer system.</title>
        <authorList>
            <person name="Anantharaman K."/>
            <person name="Brown C.T."/>
            <person name="Hug L.A."/>
            <person name="Sharon I."/>
            <person name="Castelle C.J."/>
            <person name="Probst A.J."/>
            <person name="Thomas B.C."/>
            <person name="Singh A."/>
            <person name="Wilkins M.J."/>
            <person name="Karaoz U."/>
            <person name="Brodie E.L."/>
            <person name="Williams K.H."/>
            <person name="Hubbard S.S."/>
            <person name="Banfield J.F."/>
        </authorList>
    </citation>
    <scope>NUCLEOTIDE SEQUENCE [LARGE SCALE GENOMIC DNA]</scope>
</reference>
<comment type="caution">
    <text evidence="2">The sequence shown here is derived from an EMBL/GenBank/DDBJ whole genome shotgun (WGS) entry which is preliminary data.</text>
</comment>
<dbReference type="InterPro" id="IPR036165">
    <property type="entry name" value="YefM-like_sf"/>
</dbReference>
<gene>
    <name evidence="2" type="ORF">A3J46_02670</name>
</gene>
<dbReference type="AlphaFoldDB" id="A0A1F8FAX0"/>
<dbReference type="EMBL" id="MGJP01000028">
    <property type="protein sequence ID" value="OGN09718.1"/>
    <property type="molecule type" value="Genomic_DNA"/>
</dbReference>
<sequence>MKTHILGLKELRENMQKYASLVERGESFIVVKKSKPLFKLVPPESEEQWEMVADFTKINKNGISAGEVLRTLRKLNANP</sequence>
<dbReference type="Proteomes" id="UP000177167">
    <property type="component" value="Unassembled WGS sequence"/>
</dbReference>
<evidence type="ECO:0008006" key="4">
    <source>
        <dbReference type="Google" id="ProtNLM"/>
    </source>
</evidence>
<proteinExistence type="inferred from homology"/>
<protein>
    <recommendedName>
        <fullName evidence="4">Antitoxin</fullName>
    </recommendedName>
</protein>
<name>A0A1F8FAX0_9BACT</name>
<accession>A0A1F8FAX0</accession>
<dbReference type="SUPFAM" id="SSF143120">
    <property type="entry name" value="YefM-like"/>
    <property type="match status" value="1"/>
</dbReference>
<organism evidence="2 3">
    <name type="scientific">Candidatus Yanofskybacteria bacterium RIFCSPHIGHO2_02_FULL_41_11</name>
    <dbReference type="NCBI Taxonomy" id="1802675"/>
    <lineage>
        <taxon>Bacteria</taxon>
        <taxon>Candidatus Yanofskyibacteriota</taxon>
    </lineage>
</organism>
<evidence type="ECO:0000256" key="1">
    <source>
        <dbReference type="ARBA" id="ARBA00009981"/>
    </source>
</evidence>
<comment type="similarity">
    <text evidence="1">Belongs to the phD/YefM antitoxin family.</text>
</comment>